<feature type="transmembrane region" description="Helical" evidence="6">
    <location>
        <begin position="50"/>
        <end position="72"/>
    </location>
</feature>
<evidence type="ECO:0000256" key="6">
    <source>
        <dbReference type="SAM" id="Phobius"/>
    </source>
</evidence>
<sequence>MATEEKETYFCWETMIGQELTKLVTMDLIITIASIFLIDFFRGLWIRSSNFYLMVLLLWLLLCTLPVGYVIASKRPSSICGPFAGHKRFYNVVTQMLEGRVDGKILGWLLYIGSPGVVIPVLLLLMLIIYFLVSLIRGLREANEDLQKQLIHERTEEKKKIFELAGGANKRKVEHRNNLEKNKMASCLPVVEQKRREPWRAYNGVRMH</sequence>
<evidence type="ECO:0000313" key="8">
    <source>
        <dbReference type="EMBL" id="VDN51380.1"/>
    </source>
</evidence>
<feature type="domain" description="TMC" evidence="7">
    <location>
        <begin position="11"/>
        <end position="52"/>
    </location>
</feature>
<comment type="subcellular location">
    <subcellularLocation>
        <location evidence="1">Membrane</location>
        <topology evidence="1">Multi-pass membrane protein</topology>
    </subcellularLocation>
</comment>
<gene>
    <name evidence="8" type="ORF">DME_LOCUS1353</name>
</gene>
<dbReference type="InterPro" id="IPR038900">
    <property type="entry name" value="TMC"/>
</dbReference>
<evidence type="ECO:0000313" key="11">
    <source>
        <dbReference type="WBParaSite" id="DME_0000673901-mRNA-1"/>
    </source>
</evidence>
<reference evidence="11" key="1">
    <citation type="submission" date="2017-02" db="UniProtKB">
        <authorList>
            <consortium name="WormBaseParasite"/>
        </authorList>
    </citation>
    <scope>IDENTIFICATION</scope>
</reference>
<evidence type="ECO:0000313" key="9">
    <source>
        <dbReference type="Proteomes" id="UP000038040"/>
    </source>
</evidence>
<protein>
    <submittedName>
        <fullName evidence="11">TMC domain-containing protein</fullName>
    </submittedName>
</protein>
<evidence type="ECO:0000256" key="2">
    <source>
        <dbReference type="ARBA" id="ARBA00006510"/>
    </source>
</evidence>
<evidence type="ECO:0000313" key="10">
    <source>
        <dbReference type="Proteomes" id="UP000274756"/>
    </source>
</evidence>
<evidence type="ECO:0000256" key="1">
    <source>
        <dbReference type="ARBA" id="ARBA00004141"/>
    </source>
</evidence>
<dbReference type="Proteomes" id="UP000038040">
    <property type="component" value="Unplaced"/>
</dbReference>
<evidence type="ECO:0000256" key="5">
    <source>
        <dbReference type="ARBA" id="ARBA00023136"/>
    </source>
</evidence>
<keyword evidence="10" id="KW-1185">Reference proteome</keyword>
<dbReference type="PANTHER" id="PTHR23302:SF40">
    <property type="entry name" value="TRANSMEMBRANE CHANNEL-LIKE PROTEIN"/>
    <property type="match status" value="1"/>
</dbReference>
<evidence type="ECO:0000259" key="7">
    <source>
        <dbReference type="Pfam" id="PF07810"/>
    </source>
</evidence>
<dbReference type="GO" id="GO:0005886">
    <property type="term" value="C:plasma membrane"/>
    <property type="evidence" value="ECO:0007669"/>
    <property type="project" value="InterPro"/>
</dbReference>
<keyword evidence="5 6" id="KW-0472">Membrane</keyword>
<evidence type="ECO:0000256" key="3">
    <source>
        <dbReference type="ARBA" id="ARBA00022692"/>
    </source>
</evidence>
<dbReference type="WBParaSite" id="DME_0000673901-mRNA-1">
    <property type="protein sequence ID" value="DME_0000673901-mRNA-1"/>
    <property type="gene ID" value="DME_0000673901"/>
</dbReference>
<feature type="transmembrane region" description="Helical" evidence="6">
    <location>
        <begin position="20"/>
        <end position="38"/>
    </location>
</feature>
<keyword evidence="3 6" id="KW-0812">Transmembrane</keyword>
<organism evidence="9 11">
    <name type="scientific">Dracunculus medinensis</name>
    <name type="common">Guinea worm</name>
    <dbReference type="NCBI Taxonomy" id="318479"/>
    <lineage>
        <taxon>Eukaryota</taxon>
        <taxon>Metazoa</taxon>
        <taxon>Ecdysozoa</taxon>
        <taxon>Nematoda</taxon>
        <taxon>Chromadorea</taxon>
        <taxon>Rhabditida</taxon>
        <taxon>Spirurina</taxon>
        <taxon>Dracunculoidea</taxon>
        <taxon>Dracunculidae</taxon>
        <taxon>Dracunculus</taxon>
    </lineage>
</organism>
<feature type="transmembrane region" description="Helical" evidence="6">
    <location>
        <begin position="105"/>
        <end position="133"/>
    </location>
</feature>
<proteinExistence type="inferred from homology"/>
<dbReference type="PANTHER" id="PTHR23302">
    <property type="entry name" value="TRANSMEMBRANE CHANNEL-RELATED"/>
    <property type="match status" value="1"/>
</dbReference>
<dbReference type="GO" id="GO:0008381">
    <property type="term" value="F:mechanosensitive monoatomic ion channel activity"/>
    <property type="evidence" value="ECO:0007669"/>
    <property type="project" value="TreeGrafter"/>
</dbReference>
<dbReference type="OrthoDB" id="5839695at2759"/>
<reference evidence="8 10" key="2">
    <citation type="submission" date="2018-11" db="EMBL/GenBank/DDBJ databases">
        <authorList>
            <consortium name="Pathogen Informatics"/>
        </authorList>
    </citation>
    <scope>NUCLEOTIDE SEQUENCE [LARGE SCALE GENOMIC DNA]</scope>
</reference>
<dbReference type="STRING" id="318479.A0A0N4UGV1"/>
<accession>A0A0N4UGV1</accession>
<dbReference type="Pfam" id="PF07810">
    <property type="entry name" value="TMC"/>
    <property type="match status" value="1"/>
</dbReference>
<dbReference type="InterPro" id="IPR012496">
    <property type="entry name" value="TMC_dom"/>
</dbReference>
<keyword evidence="4 6" id="KW-1133">Transmembrane helix</keyword>
<dbReference type="EMBL" id="UYYG01000019">
    <property type="protein sequence ID" value="VDN51380.1"/>
    <property type="molecule type" value="Genomic_DNA"/>
</dbReference>
<dbReference type="Proteomes" id="UP000274756">
    <property type="component" value="Unassembled WGS sequence"/>
</dbReference>
<dbReference type="AlphaFoldDB" id="A0A0N4UGV1"/>
<evidence type="ECO:0000256" key="4">
    <source>
        <dbReference type="ARBA" id="ARBA00022989"/>
    </source>
</evidence>
<comment type="similarity">
    <text evidence="2">Belongs to the TMC family.</text>
</comment>
<name>A0A0N4UGV1_DRAME</name>